<feature type="compositionally biased region" description="Low complexity" evidence="1">
    <location>
        <begin position="104"/>
        <end position="117"/>
    </location>
</feature>
<feature type="compositionally biased region" description="Low complexity" evidence="1">
    <location>
        <begin position="365"/>
        <end position="376"/>
    </location>
</feature>
<feature type="region of interest" description="Disordered" evidence="1">
    <location>
        <begin position="89"/>
        <end position="117"/>
    </location>
</feature>
<comment type="caution">
    <text evidence="3">The sequence shown here is derived from an EMBL/GenBank/DDBJ whole genome shotgun (WGS) entry which is preliminary data.</text>
</comment>
<dbReference type="Pfam" id="PF09612">
    <property type="entry name" value="HtrL_YibB"/>
    <property type="match status" value="1"/>
</dbReference>
<dbReference type="InterPro" id="IPR053291">
    <property type="entry name" value="Ommatidial_diff-associated"/>
</dbReference>
<accession>A0A6A5G6A5</accession>
<dbReference type="CTD" id="9819040"/>
<dbReference type="NCBIfam" id="TIGR02192">
    <property type="entry name" value="HtrL_YibB"/>
    <property type="match status" value="1"/>
</dbReference>
<keyword evidence="2" id="KW-0812">Transmembrane</keyword>
<feature type="compositionally biased region" description="Low complexity" evidence="1">
    <location>
        <begin position="402"/>
        <end position="416"/>
    </location>
</feature>
<feature type="compositionally biased region" description="Basic residues" evidence="1">
    <location>
        <begin position="351"/>
        <end position="364"/>
    </location>
</feature>
<protein>
    <submittedName>
        <fullName evidence="3">Uncharacterized protein</fullName>
    </submittedName>
</protein>
<reference evidence="3 4" key="1">
    <citation type="submission" date="2019-12" db="EMBL/GenBank/DDBJ databases">
        <title>Chromosome-level assembly of the Caenorhabditis remanei genome.</title>
        <authorList>
            <person name="Teterina A.A."/>
            <person name="Willis J.H."/>
            <person name="Phillips P.C."/>
        </authorList>
    </citation>
    <scope>NUCLEOTIDE SEQUENCE [LARGE SCALE GENOMIC DNA]</scope>
    <source>
        <strain evidence="3 4">PX506</strain>
        <tissue evidence="3">Whole organism</tissue>
    </source>
</reference>
<dbReference type="AlphaFoldDB" id="A0A6A5G6A5"/>
<gene>
    <name evidence="3" type="ORF">GCK72_016779</name>
</gene>
<evidence type="ECO:0000256" key="2">
    <source>
        <dbReference type="SAM" id="Phobius"/>
    </source>
</evidence>
<dbReference type="InterPro" id="IPR011735">
    <property type="entry name" value="WlaTC/HtrL_glycosyltransf"/>
</dbReference>
<evidence type="ECO:0000313" key="4">
    <source>
        <dbReference type="Proteomes" id="UP000483820"/>
    </source>
</evidence>
<feature type="compositionally biased region" description="Low complexity" evidence="1">
    <location>
        <begin position="328"/>
        <end position="350"/>
    </location>
</feature>
<dbReference type="PANTHER" id="PTHR21579">
    <property type="entry name" value="PROTEIN TINCAR"/>
    <property type="match status" value="1"/>
</dbReference>
<organism evidence="3 4">
    <name type="scientific">Caenorhabditis remanei</name>
    <name type="common">Caenorhabditis vulgaris</name>
    <dbReference type="NCBI Taxonomy" id="31234"/>
    <lineage>
        <taxon>Eukaryota</taxon>
        <taxon>Metazoa</taxon>
        <taxon>Ecdysozoa</taxon>
        <taxon>Nematoda</taxon>
        <taxon>Chromadorea</taxon>
        <taxon>Rhabditida</taxon>
        <taxon>Rhabditina</taxon>
        <taxon>Rhabditomorpha</taxon>
        <taxon>Rhabditoidea</taxon>
        <taxon>Rhabditidae</taxon>
        <taxon>Peloderinae</taxon>
        <taxon>Caenorhabditis</taxon>
    </lineage>
</organism>
<feature type="region of interest" description="Disordered" evidence="1">
    <location>
        <begin position="151"/>
        <end position="173"/>
    </location>
</feature>
<evidence type="ECO:0000256" key="1">
    <source>
        <dbReference type="SAM" id="MobiDB-lite"/>
    </source>
</evidence>
<feature type="compositionally biased region" description="Basic residues" evidence="1">
    <location>
        <begin position="200"/>
        <end position="209"/>
    </location>
</feature>
<keyword evidence="2" id="KW-1133">Transmembrane helix</keyword>
<name>A0A6A5G6A5_CAERE</name>
<feature type="compositionally biased region" description="Polar residues" evidence="1">
    <location>
        <begin position="232"/>
        <end position="241"/>
    </location>
</feature>
<feature type="region of interest" description="Disordered" evidence="1">
    <location>
        <begin position="328"/>
        <end position="376"/>
    </location>
</feature>
<proteinExistence type="predicted"/>
<dbReference type="KEGG" id="crq:GCK72_016779"/>
<feature type="compositionally biased region" description="Low complexity" evidence="1">
    <location>
        <begin position="212"/>
        <end position="222"/>
    </location>
</feature>
<dbReference type="RefSeq" id="XP_053580597.1">
    <property type="nucleotide sequence ID" value="XM_053731684.1"/>
</dbReference>
<dbReference type="PANTHER" id="PTHR21579:SF16">
    <property type="entry name" value="HTRL DOMAIN CONTAINING"/>
    <property type="match status" value="1"/>
</dbReference>
<feature type="region of interest" description="Disordered" evidence="1">
    <location>
        <begin position="391"/>
        <end position="450"/>
    </location>
</feature>
<feature type="transmembrane region" description="Helical" evidence="2">
    <location>
        <begin position="7"/>
        <end position="28"/>
    </location>
</feature>
<sequence>MRRRAIVIPIFFCLVTPILLYLLGSFALNRLQDYERSEEEKVKEWQHKHLPKQDDDVAPLPSTTQLPEIEESEEVEDIEDIERITASTRKVSEEIPEEWPEPPTTTTSTVATTESTTVPTTTITVPTTTTTTVPTTTTESTTVTTTVPITTTESTTTTTTSTTPPTPPTTTTRIRTWTYPTRRPPIYDPNRHRYGQDRVTHHHHHHHHDHTTTTQEPTTTTQAPPPSSTTTRIRVTTPAISSSSNSIYDRITIPSIPPTSSYRNPYIQKIAVTSSTYVDPTTTTTGHRHHHHHHHNRTHIDIHAHHRHHMPYPQFPYPNFPSILYPSSTTTTTEAPTTTTTTTTEPPTTTVRHHHHGHHRHHHSSTTNRPSTTTTTRMSELDHWGFVLESEEELKSSEEESTTTSSTTTTTTTTTPAPTPAPTPRAAQNIPGLPRHRQPEPPTPPIKRVEREATIVTGFLDIGRGDWSMYRRPLEIYHDYMETLLNLRNNFVVFTDDSSYDFVVKTRTKYGLMNMTKVYNIKLEDLPLYGTIGDVDMRSHPEANSAEYNIVVNSKTHFLQNVTIENPFNSEHFIWIDAGYGHANENFFPYSYKWRPALPDGKISLIKVTPDFDDLKKYDLPKLYRKNVALISGGFIAGDKHAIGQLHSIIHRKFIQLIYQNRVDDDQTLLTLAVNSFPQLFHVVYGDWFDAFRLFDTDPEVQLG</sequence>
<evidence type="ECO:0000313" key="3">
    <source>
        <dbReference type="EMBL" id="KAF1750232.1"/>
    </source>
</evidence>
<keyword evidence="2" id="KW-0472">Membrane</keyword>
<feature type="region of interest" description="Disordered" evidence="1">
    <location>
        <begin position="200"/>
        <end position="241"/>
    </location>
</feature>
<dbReference type="GeneID" id="9819040"/>
<dbReference type="Proteomes" id="UP000483820">
    <property type="component" value="Chromosome V"/>
</dbReference>
<feature type="region of interest" description="Disordered" evidence="1">
    <location>
        <begin position="125"/>
        <end position="144"/>
    </location>
</feature>
<dbReference type="EMBL" id="WUAV01000005">
    <property type="protein sequence ID" value="KAF1750232.1"/>
    <property type="molecule type" value="Genomic_DNA"/>
</dbReference>